<dbReference type="PANTHER" id="PTHR11472">
    <property type="entry name" value="DNA REPAIR DEAD HELICASE RAD3/XP-D SUBFAMILY MEMBER"/>
    <property type="match status" value="1"/>
</dbReference>
<dbReference type="InterPro" id="IPR045028">
    <property type="entry name" value="DinG/Rad3-like"/>
</dbReference>
<dbReference type="GO" id="GO:0006289">
    <property type="term" value="P:nucleotide-excision repair"/>
    <property type="evidence" value="ECO:0007669"/>
    <property type="project" value="TreeGrafter"/>
</dbReference>
<dbReference type="Proteomes" id="UP001152320">
    <property type="component" value="Chromosome 4"/>
</dbReference>
<comment type="caution">
    <text evidence="6">The sequence shown here is derived from an EMBL/GenBank/DDBJ whole genome shotgun (WGS) entry which is preliminary data.</text>
</comment>
<evidence type="ECO:0000256" key="3">
    <source>
        <dbReference type="ARBA" id="ARBA00022840"/>
    </source>
</evidence>
<dbReference type="PANTHER" id="PTHR11472:SF47">
    <property type="entry name" value="FANCONI ANEMIA GROUP J PROTEIN"/>
    <property type="match status" value="1"/>
</dbReference>
<dbReference type="GO" id="GO:0005634">
    <property type="term" value="C:nucleus"/>
    <property type="evidence" value="ECO:0007669"/>
    <property type="project" value="TreeGrafter"/>
</dbReference>
<keyword evidence="7" id="KW-1185">Reference proteome</keyword>
<dbReference type="GO" id="GO:1990918">
    <property type="term" value="P:double-strand break repair involved in meiotic recombination"/>
    <property type="evidence" value="ECO:0007669"/>
    <property type="project" value="TreeGrafter"/>
</dbReference>
<feature type="region of interest" description="Disordered" evidence="4">
    <location>
        <begin position="134"/>
        <end position="215"/>
    </location>
</feature>
<dbReference type="GO" id="GO:0005524">
    <property type="term" value="F:ATP binding"/>
    <property type="evidence" value="ECO:0007669"/>
    <property type="project" value="UniProtKB-KW"/>
</dbReference>
<dbReference type="OrthoDB" id="19182at2759"/>
<keyword evidence="3" id="KW-0067">ATP-binding</keyword>
<protein>
    <submittedName>
        <fullName evidence="6">Fanconi anemia group J protein-like</fullName>
    </submittedName>
</protein>
<evidence type="ECO:0000259" key="5">
    <source>
        <dbReference type="PROSITE" id="PS51193"/>
    </source>
</evidence>
<dbReference type="SUPFAM" id="SSF52540">
    <property type="entry name" value="P-loop containing nucleoside triphosphate hydrolases"/>
    <property type="match status" value="1"/>
</dbReference>
<dbReference type="GO" id="GO:0016787">
    <property type="term" value="F:hydrolase activity"/>
    <property type="evidence" value="ECO:0007669"/>
    <property type="project" value="UniProtKB-KW"/>
</dbReference>
<dbReference type="AlphaFoldDB" id="A0A9Q1HFA1"/>
<dbReference type="InterPro" id="IPR027417">
    <property type="entry name" value="P-loop_NTPase"/>
</dbReference>
<accession>A0A9Q1HFA1</accession>
<evidence type="ECO:0000256" key="2">
    <source>
        <dbReference type="ARBA" id="ARBA00022801"/>
    </source>
</evidence>
<dbReference type="EMBL" id="JAIZAY010000004">
    <property type="protein sequence ID" value="KAJ8044234.1"/>
    <property type="molecule type" value="Genomic_DNA"/>
</dbReference>
<dbReference type="GO" id="GO:0003678">
    <property type="term" value="F:DNA helicase activity"/>
    <property type="evidence" value="ECO:0007669"/>
    <property type="project" value="TreeGrafter"/>
</dbReference>
<evidence type="ECO:0000313" key="7">
    <source>
        <dbReference type="Proteomes" id="UP001152320"/>
    </source>
</evidence>
<reference evidence="6" key="1">
    <citation type="submission" date="2021-10" db="EMBL/GenBank/DDBJ databases">
        <title>Tropical sea cucumber genome reveals ecological adaptation and Cuvierian tubules defense mechanism.</title>
        <authorList>
            <person name="Chen T."/>
        </authorList>
    </citation>
    <scope>NUCLEOTIDE SEQUENCE</scope>
    <source>
        <strain evidence="6">Nanhai2018</strain>
        <tissue evidence="6">Muscle</tissue>
    </source>
</reference>
<feature type="domain" description="Helicase ATP-binding" evidence="5">
    <location>
        <begin position="11"/>
        <end position="215"/>
    </location>
</feature>
<gene>
    <name evidence="6" type="ORF">HOLleu_11633</name>
</gene>
<dbReference type="InterPro" id="IPR014013">
    <property type="entry name" value="Helic_SF1/SF2_ATP-bd_DinG/Rad3"/>
</dbReference>
<dbReference type="PROSITE" id="PS51193">
    <property type="entry name" value="HELICASE_ATP_BIND_2"/>
    <property type="match status" value="1"/>
</dbReference>
<keyword evidence="1" id="KW-0547">Nucleotide-binding</keyword>
<proteinExistence type="predicted"/>
<name>A0A9Q1HFA1_HOLLE</name>
<keyword evidence="2" id="KW-0378">Hydrolase</keyword>
<sequence>MADSHHNYTIGGVPIKFPCKAYPTQISMMSKIITGIDRKQNCLLESPTGSGKSLALLCSSLGWQKCEHQKQIIAHEEEVNCTSSADCMKSPDASKVPCTKCHCHSPKEGASDVIDLTVDGPASVLPQTTLSEGATQGADTISSSVDGKQNTFGDEPDNGDVFQTAKIKFRTPGGSGNPSGSKKRMGVIYDDDDDSPTTPICTKAPGQGTTSTSGK</sequence>
<evidence type="ECO:0000313" key="6">
    <source>
        <dbReference type="EMBL" id="KAJ8044234.1"/>
    </source>
</evidence>
<organism evidence="6 7">
    <name type="scientific">Holothuria leucospilota</name>
    <name type="common">Black long sea cucumber</name>
    <name type="synonym">Mertensiothuria leucospilota</name>
    <dbReference type="NCBI Taxonomy" id="206669"/>
    <lineage>
        <taxon>Eukaryota</taxon>
        <taxon>Metazoa</taxon>
        <taxon>Echinodermata</taxon>
        <taxon>Eleutherozoa</taxon>
        <taxon>Echinozoa</taxon>
        <taxon>Holothuroidea</taxon>
        <taxon>Aspidochirotacea</taxon>
        <taxon>Aspidochirotida</taxon>
        <taxon>Holothuriidae</taxon>
        <taxon>Holothuria</taxon>
    </lineage>
</organism>
<dbReference type="Gene3D" id="3.40.50.300">
    <property type="entry name" value="P-loop containing nucleotide triphosphate hydrolases"/>
    <property type="match status" value="1"/>
</dbReference>
<evidence type="ECO:0000256" key="4">
    <source>
        <dbReference type="SAM" id="MobiDB-lite"/>
    </source>
</evidence>
<feature type="compositionally biased region" description="Polar residues" evidence="4">
    <location>
        <begin position="134"/>
        <end position="152"/>
    </location>
</feature>
<evidence type="ECO:0000256" key="1">
    <source>
        <dbReference type="ARBA" id="ARBA00022741"/>
    </source>
</evidence>